<evidence type="ECO:0000256" key="1">
    <source>
        <dbReference type="SAM" id="MobiDB-lite"/>
    </source>
</evidence>
<keyword evidence="3" id="KW-1185">Reference proteome</keyword>
<evidence type="ECO:0000313" key="2">
    <source>
        <dbReference type="EMBL" id="CAB9500788.1"/>
    </source>
</evidence>
<protein>
    <submittedName>
        <fullName evidence="2">Uncharacterized protein</fullName>
    </submittedName>
</protein>
<proteinExistence type="predicted"/>
<feature type="compositionally biased region" description="Acidic residues" evidence="1">
    <location>
        <begin position="56"/>
        <end position="76"/>
    </location>
</feature>
<gene>
    <name evidence="2" type="ORF">SEMRO_92_G048020.1</name>
</gene>
<comment type="caution">
    <text evidence="2">The sequence shown here is derived from an EMBL/GenBank/DDBJ whole genome shotgun (WGS) entry which is preliminary data.</text>
</comment>
<sequence>MHSLLIHVNTGPFHNEDIDDVLPPPVASLFHCAARKPTPTEQLEDERLHEILGPPSDEEPPSDDADGPPFDDDAAETADHRLTPAEMESFLNQQSFLHHHHSERIATYHLYCRVHNLFPSDWTGKGSIGLAIKDALGMKTPKPIKNIFGDINYSARNDLEYVG</sequence>
<dbReference type="Proteomes" id="UP001153069">
    <property type="component" value="Unassembled WGS sequence"/>
</dbReference>
<dbReference type="EMBL" id="CAICTM010000091">
    <property type="protein sequence ID" value="CAB9500788.1"/>
    <property type="molecule type" value="Genomic_DNA"/>
</dbReference>
<evidence type="ECO:0000313" key="3">
    <source>
        <dbReference type="Proteomes" id="UP001153069"/>
    </source>
</evidence>
<accession>A0A9N8H8H8</accession>
<dbReference type="AlphaFoldDB" id="A0A9N8H8H8"/>
<organism evidence="2 3">
    <name type="scientific">Seminavis robusta</name>
    <dbReference type="NCBI Taxonomy" id="568900"/>
    <lineage>
        <taxon>Eukaryota</taxon>
        <taxon>Sar</taxon>
        <taxon>Stramenopiles</taxon>
        <taxon>Ochrophyta</taxon>
        <taxon>Bacillariophyta</taxon>
        <taxon>Bacillariophyceae</taxon>
        <taxon>Bacillariophycidae</taxon>
        <taxon>Naviculales</taxon>
        <taxon>Naviculaceae</taxon>
        <taxon>Seminavis</taxon>
    </lineage>
</organism>
<name>A0A9N8H8H8_9STRA</name>
<reference evidence="2" key="1">
    <citation type="submission" date="2020-06" db="EMBL/GenBank/DDBJ databases">
        <authorList>
            <consortium name="Plant Systems Biology data submission"/>
        </authorList>
    </citation>
    <scope>NUCLEOTIDE SEQUENCE</scope>
    <source>
        <strain evidence="2">D6</strain>
    </source>
</reference>
<feature type="region of interest" description="Disordered" evidence="1">
    <location>
        <begin position="51"/>
        <end position="84"/>
    </location>
</feature>